<evidence type="ECO:0000256" key="1">
    <source>
        <dbReference type="ARBA" id="ARBA00007476"/>
    </source>
</evidence>
<gene>
    <name evidence="3" type="ORF">JCM19232_2786</name>
</gene>
<reference evidence="3 4" key="2">
    <citation type="submission" date="2015-01" db="EMBL/GenBank/DDBJ databases">
        <authorList>
            <consortium name="NBRP consortium"/>
            <person name="Sawabe T."/>
            <person name="Meirelles P."/>
            <person name="Feng G."/>
            <person name="Sayaka M."/>
            <person name="Hattori M."/>
            <person name="Ohkuma M."/>
        </authorList>
    </citation>
    <scope>NUCLEOTIDE SEQUENCE [LARGE SCALE GENOMIC DNA]</scope>
    <source>
        <strain evidence="3 4">JCM19232</strain>
    </source>
</reference>
<feature type="domain" description="RelA/SpoT" evidence="2">
    <location>
        <begin position="190"/>
        <end position="300"/>
    </location>
</feature>
<dbReference type="GO" id="GO:0042594">
    <property type="term" value="P:response to starvation"/>
    <property type="evidence" value="ECO:0007669"/>
    <property type="project" value="TreeGrafter"/>
</dbReference>
<evidence type="ECO:0000313" key="3">
    <source>
        <dbReference type="EMBL" id="GAM65710.1"/>
    </source>
</evidence>
<dbReference type="GO" id="GO:0008893">
    <property type="term" value="F:guanosine-3',5'-bis(diphosphate) 3'-diphosphatase activity"/>
    <property type="evidence" value="ECO:0007669"/>
    <property type="project" value="TreeGrafter"/>
</dbReference>
<evidence type="ECO:0000313" key="4">
    <source>
        <dbReference type="Proteomes" id="UP000031670"/>
    </source>
</evidence>
<dbReference type="Gene3D" id="3.30.460.10">
    <property type="entry name" value="Beta Polymerase, domain 2"/>
    <property type="match status" value="1"/>
</dbReference>
<evidence type="ECO:0000259" key="2">
    <source>
        <dbReference type="SMART" id="SM00954"/>
    </source>
</evidence>
<dbReference type="GO" id="GO:0005886">
    <property type="term" value="C:plasma membrane"/>
    <property type="evidence" value="ECO:0007669"/>
    <property type="project" value="TreeGrafter"/>
</dbReference>
<dbReference type="PANTHER" id="PTHR21262:SF31">
    <property type="entry name" value="GTP PYROPHOSPHOKINASE"/>
    <property type="match status" value="1"/>
</dbReference>
<dbReference type="Proteomes" id="UP000031670">
    <property type="component" value="Unassembled WGS sequence"/>
</dbReference>
<name>A0A0B8PFG2_9VIBR</name>
<proteinExistence type="inferred from homology"/>
<keyword evidence="3" id="KW-0418">Kinase</keyword>
<dbReference type="GO" id="GO:0015969">
    <property type="term" value="P:guanosine tetraphosphate metabolic process"/>
    <property type="evidence" value="ECO:0007669"/>
    <property type="project" value="InterPro"/>
</dbReference>
<comment type="similarity">
    <text evidence="1">Belongs to the RelA/SpoT family.</text>
</comment>
<dbReference type="Pfam" id="PF13328">
    <property type="entry name" value="HD_4"/>
    <property type="match status" value="1"/>
</dbReference>
<organism evidence="3 4">
    <name type="scientific">Vibrio ishigakensis</name>
    <dbReference type="NCBI Taxonomy" id="1481914"/>
    <lineage>
        <taxon>Bacteria</taxon>
        <taxon>Pseudomonadati</taxon>
        <taxon>Pseudomonadota</taxon>
        <taxon>Gammaproteobacteria</taxon>
        <taxon>Vibrionales</taxon>
        <taxon>Vibrionaceae</taxon>
        <taxon>Vibrio</taxon>
    </lineage>
</organism>
<dbReference type="EMBL" id="BBSA01000023">
    <property type="protein sequence ID" value="GAM65710.1"/>
    <property type="molecule type" value="Genomic_DNA"/>
</dbReference>
<dbReference type="AlphaFoldDB" id="A0A0B8PFG2"/>
<comment type="caution">
    <text evidence="3">The sequence shown here is derived from an EMBL/GenBank/DDBJ whole genome shotgun (WGS) entry which is preliminary data.</text>
</comment>
<dbReference type="GO" id="GO:0008728">
    <property type="term" value="F:GTP diphosphokinase activity"/>
    <property type="evidence" value="ECO:0007669"/>
    <property type="project" value="TreeGrafter"/>
</dbReference>
<reference evidence="3 4" key="1">
    <citation type="submission" date="2015-01" db="EMBL/GenBank/DDBJ databases">
        <title>Vibrio sp. C5 JCM 19232 whole genome shotgun sequence.</title>
        <authorList>
            <person name="Sawabe T."/>
            <person name="Meirelles P."/>
            <person name="Feng G."/>
            <person name="Sayaka M."/>
            <person name="Hattori M."/>
            <person name="Ohkuma M."/>
        </authorList>
    </citation>
    <scope>NUCLEOTIDE SEQUENCE [LARGE SCALE GENOMIC DNA]</scope>
    <source>
        <strain evidence="3 4">JCM19232</strain>
    </source>
</reference>
<dbReference type="SUPFAM" id="SSF109604">
    <property type="entry name" value="HD-domain/PDEase-like"/>
    <property type="match status" value="1"/>
</dbReference>
<dbReference type="FunFam" id="3.30.460.10:FF:000001">
    <property type="entry name" value="GTP pyrophosphokinase RelA"/>
    <property type="match status" value="1"/>
</dbReference>
<dbReference type="PANTHER" id="PTHR21262">
    <property type="entry name" value="GUANOSINE-3',5'-BIS DIPHOSPHATE 3'-PYROPHOSPHOHYDROLASE"/>
    <property type="match status" value="1"/>
</dbReference>
<sequence>MIEILITLSMDRATLQAAMLFPVVSSGLFDAEELKERYGQEIMKLIEGVEEMAAIGQLNSSLDGSGASGQVDNVRRMLLAMVDDFRCVVIKLAERICNLREVKNAPIEVRQRVAKECANIYAPLANRLGIGQLKWEIEDYAFRYQHPDIYKKIAKQLAERRIDREKYIKDFVDDLELEMGKSNIKAEVSGRPKHIFSIWRKMQKKKLAFDELFDVRAVRIIADQLQDCYGALGVVHTKYKHLPSEFDDYVANPKPNGYQSIHTVVLGPEGKTIEIQIRTKQMHEDSELGVAAHWKYKEGSSGGRSGYDEKITWLRKLLDWQEEMSDSGEMLDELRSQVFDDRVYAFTPRGDVVDLPMGATL</sequence>
<accession>A0A0B8PFG2</accession>
<dbReference type="SMART" id="SM00954">
    <property type="entry name" value="RelA_SpoT"/>
    <property type="match status" value="1"/>
</dbReference>
<dbReference type="InterPro" id="IPR043519">
    <property type="entry name" value="NT_sf"/>
</dbReference>
<protein>
    <submittedName>
        <fullName evidence="3">GTP pyrophosphokinase</fullName>
    </submittedName>
</protein>
<dbReference type="Gene3D" id="1.10.3210.10">
    <property type="entry name" value="Hypothetical protein af1432"/>
    <property type="match status" value="1"/>
</dbReference>
<dbReference type="GO" id="GO:0016301">
    <property type="term" value="F:kinase activity"/>
    <property type="evidence" value="ECO:0007669"/>
    <property type="project" value="UniProtKB-KW"/>
</dbReference>
<dbReference type="CDD" id="cd05399">
    <property type="entry name" value="NT_Rel-Spo_like"/>
    <property type="match status" value="1"/>
</dbReference>
<keyword evidence="3" id="KW-0808">Transferase</keyword>
<dbReference type="SUPFAM" id="SSF81301">
    <property type="entry name" value="Nucleotidyltransferase"/>
    <property type="match status" value="1"/>
</dbReference>
<dbReference type="InterPro" id="IPR007685">
    <property type="entry name" value="RelA_SpoT"/>
</dbReference>
<dbReference type="Pfam" id="PF04607">
    <property type="entry name" value="RelA_SpoT"/>
    <property type="match status" value="1"/>
</dbReference>